<sequence length="20" mass="2251">MLANKEKLFWGIELGSSTLL</sequence>
<evidence type="ECO:0000313" key="1">
    <source>
        <dbReference type="EMBL" id="OGE48391.1"/>
    </source>
</evidence>
<keyword evidence="2" id="KW-1185">Reference proteome</keyword>
<comment type="caution">
    <text evidence="1">The sequence shown here is derived from an EMBL/GenBank/DDBJ whole genome shotgun (WGS) entry which is preliminary data.</text>
</comment>
<gene>
    <name evidence="1" type="ORF">PENARI_c029G11765</name>
</gene>
<proteinExistence type="predicted"/>
<dbReference type="Proteomes" id="UP000177622">
    <property type="component" value="Unassembled WGS sequence"/>
</dbReference>
<name>A0A1F5L641_PENAI</name>
<protein>
    <submittedName>
        <fullName evidence="1">Uncharacterized protein</fullName>
    </submittedName>
</protein>
<reference evidence="1 2" key="1">
    <citation type="journal article" date="2016" name="Sci. Rep.">
        <title>Penicillium arizonense, a new, genome sequenced fungal species, reveals a high chemical diversity in secreted metabolites.</title>
        <authorList>
            <person name="Grijseels S."/>
            <person name="Nielsen J.C."/>
            <person name="Randelovic M."/>
            <person name="Nielsen J."/>
            <person name="Nielsen K.F."/>
            <person name="Workman M."/>
            <person name="Frisvad J.C."/>
        </authorList>
    </citation>
    <scope>NUCLEOTIDE SEQUENCE [LARGE SCALE GENOMIC DNA]</scope>
    <source>
        <strain evidence="1 2">CBS 141311</strain>
    </source>
</reference>
<evidence type="ECO:0000313" key="2">
    <source>
        <dbReference type="Proteomes" id="UP000177622"/>
    </source>
</evidence>
<organism evidence="1 2">
    <name type="scientific">Penicillium arizonense</name>
    <dbReference type="NCBI Taxonomy" id="1835702"/>
    <lineage>
        <taxon>Eukaryota</taxon>
        <taxon>Fungi</taxon>
        <taxon>Dikarya</taxon>
        <taxon>Ascomycota</taxon>
        <taxon>Pezizomycotina</taxon>
        <taxon>Eurotiomycetes</taxon>
        <taxon>Eurotiomycetidae</taxon>
        <taxon>Eurotiales</taxon>
        <taxon>Aspergillaceae</taxon>
        <taxon>Penicillium</taxon>
    </lineage>
</organism>
<dbReference type="EMBL" id="LXJU01000029">
    <property type="protein sequence ID" value="OGE48391.1"/>
    <property type="molecule type" value="Genomic_DNA"/>
</dbReference>
<dbReference type="AlphaFoldDB" id="A0A1F5L641"/>
<accession>A0A1F5L641</accession>